<keyword evidence="2" id="KW-0488">Methylation</keyword>
<dbReference type="InterPro" id="IPR045853">
    <property type="entry name" value="Pep_chain_release_fac_I_sf"/>
</dbReference>
<dbReference type="Gene3D" id="3.30.160.20">
    <property type="match status" value="1"/>
</dbReference>
<dbReference type="Gene3D" id="6.10.140.1950">
    <property type="match status" value="1"/>
</dbReference>
<dbReference type="FunCoup" id="A0A151GA48">
    <property type="interactions" value="637"/>
</dbReference>
<dbReference type="AlphaFoldDB" id="A0A151GA48"/>
<dbReference type="InterPro" id="IPR050057">
    <property type="entry name" value="Prokaryotic/Mito_RF"/>
</dbReference>
<dbReference type="GO" id="GO:0003747">
    <property type="term" value="F:translation release factor activity"/>
    <property type="evidence" value="ECO:0007669"/>
    <property type="project" value="InterPro"/>
</dbReference>
<evidence type="ECO:0000313" key="5">
    <source>
        <dbReference type="EMBL" id="KYK53958.1"/>
    </source>
</evidence>
<dbReference type="SUPFAM" id="SSF75620">
    <property type="entry name" value="Release factor"/>
    <property type="match status" value="1"/>
</dbReference>
<dbReference type="GO" id="GO:0005739">
    <property type="term" value="C:mitochondrion"/>
    <property type="evidence" value="ECO:0007669"/>
    <property type="project" value="UniProtKB-ARBA"/>
</dbReference>
<dbReference type="InterPro" id="IPR005139">
    <property type="entry name" value="PCRF"/>
</dbReference>
<dbReference type="PROSITE" id="PS00745">
    <property type="entry name" value="RF_PROK_I"/>
    <property type="match status" value="1"/>
</dbReference>
<comment type="similarity">
    <text evidence="1">Belongs to the prokaryotic/mitochondrial release factor family.</text>
</comment>
<dbReference type="Pfam" id="PF00472">
    <property type="entry name" value="RF-1"/>
    <property type="match status" value="1"/>
</dbReference>
<evidence type="ECO:0000256" key="3">
    <source>
        <dbReference type="ARBA" id="ARBA00022917"/>
    </source>
</evidence>
<organism evidence="5 6">
    <name type="scientific">Drechmeria coniospora</name>
    <name type="common">Nematophagous fungus</name>
    <name type="synonym">Meria coniospora</name>
    <dbReference type="NCBI Taxonomy" id="98403"/>
    <lineage>
        <taxon>Eukaryota</taxon>
        <taxon>Fungi</taxon>
        <taxon>Dikarya</taxon>
        <taxon>Ascomycota</taxon>
        <taxon>Pezizomycotina</taxon>
        <taxon>Sordariomycetes</taxon>
        <taxon>Hypocreomycetidae</taxon>
        <taxon>Hypocreales</taxon>
        <taxon>Ophiocordycipitaceae</taxon>
        <taxon>Drechmeria</taxon>
    </lineage>
</organism>
<dbReference type="PANTHER" id="PTHR43804:SF7">
    <property type="entry name" value="LD18447P"/>
    <property type="match status" value="1"/>
</dbReference>
<dbReference type="Pfam" id="PF03462">
    <property type="entry name" value="PCRF"/>
    <property type="match status" value="1"/>
</dbReference>
<dbReference type="STRING" id="98403.A0A151GA48"/>
<comment type="caution">
    <text evidence="5">The sequence shown here is derived from an EMBL/GenBank/DDBJ whole genome shotgun (WGS) entry which is preliminary data.</text>
</comment>
<keyword evidence="3" id="KW-0648">Protein biosynthesis</keyword>
<accession>A0A151GA48</accession>
<evidence type="ECO:0000313" key="6">
    <source>
        <dbReference type="Proteomes" id="UP000076580"/>
    </source>
</evidence>
<keyword evidence="6" id="KW-1185">Reference proteome</keyword>
<dbReference type="RefSeq" id="XP_040653310.1">
    <property type="nucleotide sequence ID" value="XM_040803206.1"/>
</dbReference>
<dbReference type="PANTHER" id="PTHR43804">
    <property type="entry name" value="LD18447P"/>
    <property type="match status" value="1"/>
</dbReference>
<dbReference type="Gene3D" id="3.30.70.1660">
    <property type="match status" value="1"/>
</dbReference>
<name>A0A151GA48_DRECN</name>
<protein>
    <recommendedName>
        <fullName evidence="4">Prokaryotic-type class I peptide chain release factors domain-containing protein</fullName>
    </recommendedName>
</protein>
<dbReference type="InParanoid" id="A0A151GA48"/>
<dbReference type="EMBL" id="LAYC01000003">
    <property type="protein sequence ID" value="KYK53958.1"/>
    <property type="molecule type" value="Genomic_DNA"/>
</dbReference>
<gene>
    <name evidence="5" type="ORF">DCS_05907</name>
</gene>
<dbReference type="GO" id="GO:0032543">
    <property type="term" value="P:mitochondrial translation"/>
    <property type="evidence" value="ECO:0007669"/>
    <property type="project" value="UniProtKB-ARBA"/>
</dbReference>
<dbReference type="GeneID" id="63718550"/>
<proteinExistence type="inferred from homology"/>
<dbReference type="InterPro" id="IPR000352">
    <property type="entry name" value="Pep_chain_release_fac_I"/>
</dbReference>
<reference evidence="5 6" key="1">
    <citation type="journal article" date="2016" name="Sci. Rep.">
        <title>Insights into Adaptations to a Near-Obligate Nematode Endoparasitic Lifestyle from the Finished Genome of Drechmeria coniospora.</title>
        <authorList>
            <person name="Zhang L."/>
            <person name="Zhou Z."/>
            <person name="Guo Q."/>
            <person name="Fokkens L."/>
            <person name="Miskei M."/>
            <person name="Pocsi I."/>
            <person name="Zhang W."/>
            <person name="Chen M."/>
            <person name="Wang L."/>
            <person name="Sun Y."/>
            <person name="Donzelli B.G."/>
            <person name="Gibson D.M."/>
            <person name="Nelson D.R."/>
            <person name="Luo J.G."/>
            <person name="Rep M."/>
            <person name="Liu H."/>
            <person name="Yang S."/>
            <person name="Wang J."/>
            <person name="Krasnoff S.B."/>
            <person name="Xu Y."/>
            <person name="Molnar I."/>
            <person name="Lin M."/>
        </authorList>
    </citation>
    <scope>NUCLEOTIDE SEQUENCE [LARGE SCALE GENOMIC DNA]</scope>
    <source>
        <strain evidence="5 6">ARSEF 6962</strain>
    </source>
</reference>
<dbReference type="FunFam" id="3.30.160.20:FF:000004">
    <property type="entry name" value="Peptide chain release factor 1"/>
    <property type="match status" value="1"/>
</dbReference>
<evidence type="ECO:0000259" key="4">
    <source>
        <dbReference type="PROSITE" id="PS00745"/>
    </source>
</evidence>
<feature type="domain" description="Prokaryotic-type class I peptide chain release factors" evidence="4">
    <location>
        <begin position="292"/>
        <end position="308"/>
    </location>
</feature>
<sequence length="433" mass="47564">MRAAPWTCRGCVEALRRTAGCQLRLGSQRGARRGVVTEAPASTSTLAPSLLRRARCLAAEHDSLESTLESSFDGAKAKRVGELRRVVSALRAWTDGRAAVAELSALATDGEQDAELAAIARDELVSESSRLEALERNLAASLRPRHAFADLPCLVEFRPGPGGLEGRYFTDSLFKMYRALCARRGYRANVLKYELAEAAGDQSSPAGEQPLQEAVLEVLDAGAYDVFRTEAGMHRVQRIPSTESKGRVHTSAVAVWVLPSFPETGATGSDDVDDPESDFYLRPDDVRVETMRARGAGGQHVNKTESAIRMTHAPTGTVVSMQDHRSQQRNREAAWKVLRSRVAGQRAEQRQQEAARLRSSVLSKAQMTRGDKIRTYNYNQDRCTDHRAGLDVHNLPDVLDGGEILDRVMDAAGEWMVGRDLEAIVAEEEARQK</sequence>
<dbReference type="Proteomes" id="UP000076580">
    <property type="component" value="Chromosome 03"/>
</dbReference>
<evidence type="ECO:0000256" key="1">
    <source>
        <dbReference type="ARBA" id="ARBA00010835"/>
    </source>
</evidence>
<evidence type="ECO:0000256" key="2">
    <source>
        <dbReference type="ARBA" id="ARBA00022481"/>
    </source>
</evidence>
<dbReference type="SMART" id="SM00937">
    <property type="entry name" value="PCRF"/>
    <property type="match status" value="1"/>
</dbReference>